<dbReference type="GO" id="GO:0015074">
    <property type="term" value="P:DNA integration"/>
    <property type="evidence" value="ECO:0007669"/>
    <property type="project" value="InterPro"/>
</dbReference>
<reference evidence="5" key="1">
    <citation type="submission" date="2020-06" db="EMBL/GenBank/DDBJ databases">
        <authorList>
            <person name="Li T."/>
            <person name="Hu X."/>
            <person name="Zhang T."/>
            <person name="Song X."/>
            <person name="Zhang H."/>
            <person name="Dai N."/>
            <person name="Sheng W."/>
            <person name="Hou X."/>
            <person name="Wei L."/>
        </authorList>
    </citation>
    <scope>NUCLEOTIDE SEQUENCE</scope>
    <source>
        <strain evidence="5">G02</strain>
        <tissue evidence="5">Leaf</tissue>
    </source>
</reference>
<sequence>MNGLEKSIHELINMLVQYEATTHKSEPAVLVGEASTSKAKGKGARRWKRKKGKGTTVTATASTGGAPPAAPNGKGKGKVLQRSRKLSKDEMILRLGDGKAVAAEAVGSLRLVVSSHIRIDLRDVYFVPSHISKDRIRRLVDSKSLEIDNLDHLPTCESCLKGKMTKKPFVGQSAIANGLLDLVHTDVCGPLSIPARGGFSYFITFTDDHSRYGYIYQMRYKSEVFGRFKEYRLEVENQTNRKIKALRSDRGGEYLSGEFMDYLKENGILSHWTPPRTPQLNGVAERRNRTLLDMVWSMMSFTELPPSFWGYALETAAKLLNIAPSKSVPQTPYEIWHGKPESYKYLRVWGSPTYVKRLVGYKLDSRSSLCRFIGYSKETVGYYFYDPAEQKTFVSRNAVFLEKGFPSDSRHDEVLIEKSNEEPHRDTTTSFEPTVHTDSVPVLRRSTRESRVPDTYGFVGLTSQSDNDPKTYGEAMSDIDSDKWLEAMKSEIDSMGSNQVWTLVDPTKGARPVGCKWIYKRKLGANGEVTAFKARLVAKGYTQRPGVDFEETYSPVAMAKPIRILLAIAAWYDYEIWQMDVKTAFLNGFVEEEIFMDQPEGFTVVGKEQKVCHLQRSIYGLKQAS</sequence>
<dbReference type="InterPro" id="IPR013103">
    <property type="entry name" value="RVT_2"/>
</dbReference>
<feature type="compositionally biased region" description="Low complexity" evidence="3">
    <location>
        <begin position="54"/>
        <end position="73"/>
    </location>
</feature>
<organism evidence="5">
    <name type="scientific">Sesamum radiatum</name>
    <name type="common">Black benniseed</name>
    <dbReference type="NCBI Taxonomy" id="300843"/>
    <lineage>
        <taxon>Eukaryota</taxon>
        <taxon>Viridiplantae</taxon>
        <taxon>Streptophyta</taxon>
        <taxon>Embryophyta</taxon>
        <taxon>Tracheophyta</taxon>
        <taxon>Spermatophyta</taxon>
        <taxon>Magnoliopsida</taxon>
        <taxon>eudicotyledons</taxon>
        <taxon>Gunneridae</taxon>
        <taxon>Pentapetalae</taxon>
        <taxon>asterids</taxon>
        <taxon>lamiids</taxon>
        <taxon>Lamiales</taxon>
        <taxon>Pedaliaceae</taxon>
        <taxon>Sesamum</taxon>
    </lineage>
</organism>
<keyword evidence="2" id="KW-0378">Hydrolase</keyword>
<protein>
    <submittedName>
        <fullName evidence="5">Copia protein</fullName>
    </submittedName>
</protein>
<dbReference type="InterPro" id="IPR039537">
    <property type="entry name" value="Retrotran_Ty1/copia-like"/>
</dbReference>
<evidence type="ECO:0000256" key="3">
    <source>
        <dbReference type="SAM" id="MobiDB-lite"/>
    </source>
</evidence>
<dbReference type="Pfam" id="PF00665">
    <property type="entry name" value="rve"/>
    <property type="match status" value="1"/>
</dbReference>
<feature type="domain" description="Integrase catalytic" evidence="4">
    <location>
        <begin position="164"/>
        <end position="340"/>
    </location>
</feature>
<evidence type="ECO:0000313" key="5">
    <source>
        <dbReference type="EMBL" id="KAL0291283.1"/>
    </source>
</evidence>
<dbReference type="GO" id="GO:0003676">
    <property type="term" value="F:nucleic acid binding"/>
    <property type="evidence" value="ECO:0007669"/>
    <property type="project" value="InterPro"/>
</dbReference>
<feature type="region of interest" description="Disordered" evidence="3">
    <location>
        <begin position="34"/>
        <end position="83"/>
    </location>
</feature>
<proteinExistence type="predicted"/>
<dbReference type="InterPro" id="IPR012337">
    <property type="entry name" value="RNaseH-like_sf"/>
</dbReference>
<keyword evidence="1" id="KW-0479">Metal-binding</keyword>
<dbReference type="SUPFAM" id="SSF56672">
    <property type="entry name" value="DNA/RNA polymerases"/>
    <property type="match status" value="1"/>
</dbReference>
<dbReference type="PROSITE" id="PS50994">
    <property type="entry name" value="INTEGRASE"/>
    <property type="match status" value="1"/>
</dbReference>
<dbReference type="SUPFAM" id="SSF53098">
    <property type="entry name" value="Ribonuclease H-like"/>
    <property type="match status" value="1"/>
</dbReference>
<dbReference type="PANTHER" id="PTHR42648:SF27">
    <property type="entry name" value="RNA-DIRECTED DNA POLYMERASE"/>
    <property type="match status" value="1"/>
</dbReference>
<evidence type="ECO:0000256" key="2">
    <source>
        <dbReference type="ARBA" id="ARBA00022801"/>
    </source>
</evidence>
<dbReference type="Pfam" id="PF25597">
    <property type="entry name" value="SH3_retrovirus"/>
    <property type="match status" value="1"/>
</dbReference>
<dbReference type="InterPro" id="IPR057670">
    <property type="entry name" value="SH3_retrovirus"/>
</dbReference>
<evidence type="ECO:0000259" key="4">
    <source>
        <dbReference type="PROSITE" id="PS50994"/>
    </source>
</evidence>
<dbReference type="AlphaFoldDB" id="A0AAW2JAR2"/>
<dbReference type="InterPro" id="IPR001584">
    <property type="entry name" value="Integrase_cat-core"/>
</dbReference>
<dbReference type="EMBL" id="JACGWJ010000550">
    <property type="protein sequence ID" value="KAL0291283.1"/>
    <property type="molecule type" value="Genomic_DNA"/>
</dbReference>
<dbReference type="Pfam" id="PF07727">
    <property type="entry name" value="RVT_2"/>
    <property type="match status" value="1"/>
</dbReference>
<dbReference type="GO" id="GO:0016787">
    <property type="term" value="F:hydrolase activity"/>
    <property type="evidence" value="ECO:0007669"/>
    <property type="project" value="UniProtKB-KW"/>
</dbReference>
<evidence type="ECO:0000256" key="1">
    <source>
        <dbReference type="ARBA" id="ARBA00022723"/>
    </source>
</evidence>
<reference evidence="5" key="2">
    <citation type="journal article" date="2024" name="Plant">
        <title>Genomic evolution and insights into agronomic trait innovations of Sesamum species.</title>
        <authorList>
            <person name="Miao H."/>
            <person name="Wang L."/>
            <person name="Qu L."/>
            <person name="Liu H."/>
            <person name="Sun Y."/>
            <person name="Le M."/>
            <person name="Wang Q."/>
            <person name="Wei S."/>
            <person name="Zheng Y."/>
            <person name="Lin W."/>
            <person name="Duan Y."/>
            <person name="Cao H."/>
            <person name="Xiong S."/>
            <person name="Wang X."/>
            <person name="Wei L."/>
            <person name="Li C."/>
            <person name="Ma Q."/>
            <person name="Ju M."/>
            <person name="Zhao R."/>
            <person name="Li G."/>
            <person name="Mu C."/>
            <person name="Tian Q."/>
            <person name="Mei H."/>
            <person name="Zhang T."/>
            <person name="Gao T."/>
            <person name="Zhang H."/>
        </authorList>
    </citation>
    <scope>NUCLEOTIDE SEQUENCE</scope>
    <source>
        <strain evidence="5">G02</strain>
    </source>
</reference>
<dbReference type="GO" id="GO:0046872">
    <property type="term" value="F:metal ion binding"/>
    <property type="evidence" value="ECO:0007669"/>
    <property type="project" value="UniProtKB-KW"/>
</dbReference>
<feature type="compositionally biased region" description="Basic residues" evidence="3">
    <location>
        <begin position="39"/>
        <end position="53"/>
    </location>
</feature>
<dbReference type="Gene3D" id="3.30.420.10">
    <property type="entry name" value="Ribonuclease H-like superfamily/Ribonuclease H"/>
    <property type="match status" value="1"/>
</dbReference>
<accession>A0AAW2JAR2</accession>
<dbReference type="PANTHER" id="PTHR42648">
    <property type="entry name" value="TRANSPOSASE, PUTATIVE-RELATED"/>
    <property type="match status" value="1"/>
</dbReference>
<gene>
    <name evidence="5" type="ORF">Sradi_7030200</name>
</gene>
<dbReference type="InterPro" id="IPR043502">
    <property type="entry name" value="DNA/RNA_pol_sf"/>
</dbReference>
<name>A0AAW2JAR2_SESRA</name>
<comment type="caution">
    <text evidence="5">The sequence shown here is derived from an EMBL/GenBank/DDBJ whole genome shotgun (WGS) entry which is preliminary data.</text>
</comment>
<dbReference type="InterPro" id="IPR036397">
    <property type="entry name" value="RNaseH_sf"/>
</dbReference>